<evidence type="ECO:0000313" key="3">
    <source>
        <dbReference type="Proteomes" id="UP000003759"/>
    </source>
</evidence>
<dbReference type="SUPFAM" id="SSF53067">
    <property type="entry name" value="Actin-like ATPase domain"/>
    <property type="match status" value="1"/>
</dbReference>
<dbReference type="PANTHER" id="PTHR18964">
    <property type="entry name" value="ROK (REPRESSOR, ORF, KINASE) FAMILY"/>
    <property type="match status" value="1"/>
</dbReference>
<accession>K0JI00</accession>
<dbReference type="InterPro" id="IPR043129">
    <property type="entry name" value="ATPase_NBD"/>
</dbReference>
<dbReference type="CDD" id="cd24070">
    <property type="entry name" value="ASKHA_NBD_ROK_AlsK"/>
    <property type="match status" value="1"/>
</dbReference>
<evidence type="ECO:0000313" key="2">
    <source>
        <dbReference type="EMBL" id="CCG55731.1"/>
    </source>
</evidence>
<dbReference type="HOGENOM" id="CLU_036604_0_1_12"/>
<dbReference type="AlphaFoldDB" id="K0JI00"/>
<dbReference type="PANTHER" id="PTHR18964:SF149">
    <property type="entry name" value="BIFUNCTIONAL UDP-N-ACETYLGLUCOSAMINE 2-EPIMERASE_N-ACETYLMANNOSAMINE KINASE"/>
    <property type="match status" value="1"/>
</dbReference>
<proteinExistence type="inferred from homology"/>
<sequence>MQNMLLQNKNIIGMDIGGTNCRIALVNEKLSISKLKVINSREIFYSDDSVNILSYVIEQYIKNELEGKSPDLISIGFPSVLDKTRKKLISTTNLNGLTNINIVSILKEKLKTDVIIEHDAYYLLAYDIKKHNIKTNEAVIGCYFGTGYGNAIYINRKPYIGNNGMACETGHIPIDIDEDKSRICTCGNRGCIEAYSCGLALEDISKNYYPNDNIEDIFKYHSNDFQMDNFLKYMALSVSSLINILDPYAVFLGGGIINMNCFPKDRFLKYINSHIRKTSIERNIKIIFSENDNNQNGIIGAAIFGFDYLNN</sequence>
<dbReference type="Proteomes" id="UP000003759">
    <property type="component" value="Chromosome"/>
</dbReference>
<dbReference type="Gene3D" id="3.30.420.40">
    <property type="match status" value="2"/>
</dbReference>
<evidence type="ECO:0000256" key="1">
    <source>
        <dbReference type="ARBA" id="ARBA00006479"/>
    </source>
</evidence>
<organism evidence="2 3">
    <name type="scientific">Brachyspira pilosicoli WesB</name>
    <dbReference type="NCBI Taxonomy" id="1161918"/>
    <lineage>
        <taxon>Bacteria</taxon>
        <taxon>Pseudomonadati</taxon>
        <taxon>Spirochaetota</taxon>
        <taxon>Spirochaetia</taxon>
        <taxon>Brachyspirales</taxon>
        <taxon>Brachyspiraceae</taxon>
        <taxon>Brachyspira</taxon>
    </lineage>
</organism>
<dbReference type="RefSeq" id="WP_014932238.1">
    <property type="nucleotide sequence ID" value="NC_018604.1"/>
</dbReference>
<dbReference type="Pfam" id="PF00480">
    <property type="entry name" value="ROK"/>
    <property type="match status" value="1"/>
</dbReference>
<dbReference type="InterPro" id="IPR000600">
    <property type="entry name" value="ROK"/>
</dbReference>
<protein>
    <submittedName>
        <fullName evidence="2">D-allose kinase</fullName>
    </submittedName>
</protein>
<gene>
    <name evidence="2" type="ORF">WESB_0259</name>
</gene>
<comment type="similarity">
    <text evidence="1">Belongs to the ROK (NagC/XylR) family.</text>
</comment>
<dbReference type="PATRIC" id="fig|1161918.5.peg.998"/>
<dbReference type="EMBL" id="HE793032">
    <property type="protein sequence ID" value="CCG55731.1"/>
    <property type="molecule type" value="Genomic_DNA"/>
</dbReference>
<reference evidence="2 3" key="1">
    <citation type="journal article" date="2012" name="BMC Genomics">
        <title>Comparative genomics of Brachyspira pilosicoli strains: genome rearrangements, reductions and correlation of genetic compliment with phenotypic diversity.</title>
        <authorList>
            <person name="Mappley L.J."/>
            <person name="Black M.L."/>
            <person name="Abuoun M."/>
            <person name="Darby A.C."/>
            <person name="Woodward M.J."/>
            <person name="Parkhill J."/>
            <person name="Turner A.K."/>
            <person name="Bellgard M.I."/>
            <person name="La T."/>
            <person name="Phillips N.D."/>
            <person name="La Ragione R.M."/>
            <person name="Hampson D.J."/>
        </authorList>
    </citation>
    <scope>NUCLEOTIDE SEQUENCE [LARGE SCALE GENOMIC DNA]</scope>
    <source>
        <strain evidence="2">WesB</strain>
    </source>
</reference>
<keyword evidence="2" id="KW-0808">Transferase</keyword>
<dbReference type="KEGG" id="bpw:WESB_0259"/>
<dbReference type="OrthoDB" id="9795247at2"/>
<dbReference type="GO" id="GO:0016301">
    <property type="term" value="F:kinase activity"/>
    <property type="evidence" value="ECO:0007669"/>
    <property type="project" value="UniProtKB-KW"/>
</dbReference>
<keyword evidence="2" id="KW-0418">Kinase</keyword>
<name>K0JI00_BRAPL</name>
<dbReference type="NCBIfam" id="NF007251">
    <property type="entry name" value="PRK09698.1"/>
    <property type="match status" value="1"/>
</dbReference>